<evidence type="ECO:0000256" key="3">
    <source>
        <dbReference type="ARBA" id="ARBA00022448"/>
    </source>
</evidence>
<dbReference type="AlphaFoldDB" id="A0A0F8YF27"/>
<organism evidence="10">
    <name type="scientific">marine sediment metagenome</name>
    <dbReference type="NCBI Taxonomy" id="412755"/>
    <lineage>
        <taxon>unclassified sequences</taxon>
        <taxon>metagenomes</taxon>
        <taxon>ecological metagenomes</taxon>
    </lineage>
</organism>
<proteinExistence type="inferred from homology"/>
<evidence type="ECO:0000313" key="10">
    <source>
        <dbReference type="EMBL" id="KKK52754.1"/>
    </source>
</evidence>
<evidence type="ECO:0000256" key="6">
    <source>
        <dbReference type="ARBA" id="ARBA00022989"/>
    </source>
</evidence>
<evidence type="ECO:0000256" key="5">
    <source>
        <dbReference type="ARBA" id="ARBA00022927"/>
    </source>
</evidence>
<dbReference type="NCBIfam" id="TIGR00810">
    <property type="entry name" value="secG"/>
    <property type="match status" value="1"/>
</dbReference>
<keyword evidence="7" id="KW-0811">Translocation</keyword>
<comment type="similarity">
    <text evidence="2">Belongs to the SecG family.</text>
</comment>
<evidence type="ECO:0000256" key="1">
    <source>
        <dbReference type="ARBA" id="ARBA00004141"/>
    </source>
</evidence>
<dbReference type="GO" id="GO:0016020">
    <property type="term" value="C:membrane"/>
    <property type="evidence" value="ECO:0007669"/>
    <property type="project" value="UniProtKB-SubCell"/>
</dbReference>
<protein>
    <recommendedName>
        <fullName evidence="11">Protein-export membrane protein SecG</fullName>
    </recommendedName>
</protein>
<evidence type="ECO:0000256" key="2">
    <source>
        <dbReference type="ARBA" id="ARBA00008445"/>
    </source>
</evidence>
<keyword evidence="3" id="KW-0813">Transport</keyword>
<keyword evidence="6 9" id="KW-1133">Transmembrane helix</keyword>
<dbReference type="GO" id="GO:0015450">
    <property type="term" value="F:protein-transporting ATPase activity"/>
    <property type="evidence" value="ECO:0007669"/>
    <property type="project" value="InterPro"/>
</dbReference>
<keyword evidence="5" id="KW-0653">Protein transport</keyword>
<evidence type="ECO:0000256" key="4">
    <source>
        <dbReference type="ARBA" id="ARBA00022692"/>
    </source>
</evidence>
<evidence type="ECO:0000256" key="8">
    <source>
        <dbReference type="ARBA" id="ARBA00023136"/>
    </source>
</evidence>
<evidence type="ECO:0008006" key="11">
    <source>
        <dbReference type="Google" id="ProtNLM"/>
    </source>
</evidence>
<gene>
    <name evidence="10" type="ORF">LCGC14_3101730</name>
</gene>
<dbReference type="Pfam" id="PF03840">
    <property type="entry name" value="SecG"/>
    <property type="match status" value="1"/>
</dbReference>
<feature type="transmembrane region" description="Helical" evidence="9">
    <location>
        <begin position="6"/>
        <end position="26"/>
    </location>
</feature>
<evidence type="ECO:0000256" key="7">
    <source>
        <dbReference type="ARBA" id="ARBA00023010"/>
    </source>
</evidence>
<reference evidence="10" key="1">
    <citation type="journal article" date="2015" name="Nature">
        <title>Complex archaea that bridge the gap between prokaryotes and eukaryotes.</title>
        <authorList>
            <person name="Spang A."/>
            <person name="Saw J.H."/>
            <person name="Jorgensen S.L."/>
            <person name="Zaremba-Niedzwiedzka K."/>
            <person name="Martijn J."/>
            <person name="Lind A.E."/>
            <person name="van Eijk R."/>
            <person name="Schleper C."/>
            <person name="Guy L."/>
            <person name="Ettema T.J."/>
        </authorList>
    </citation>
    <scope>NUCLEOTIDE SEQUENCE</scope>
</reference>
<dbReference type="EMBL" id="LAZR01066859">
    <property type="protein sequence ID" value="KKK52754.1"/>
    <property type="molecule type" value="Genomic_DNA"/>
</dbReference>
<accession>A0A0F8YF27</accession>
<feature type="transmembrane region" description="Helical" evidence="9">
    <location>
        <begin position="50"/>
        <end position="71"/>
    </location>
</feature>
<dbReference type="InterPro" id="IPR004692">
    <property type="entry name" value="SecG"/>
</dbReference>
<name>A0A0F8YF27_9ZZZZ</name>
<evidence type="ECO:0000256" key="9">
    <source>
        <dbReference type="SAM" id="Phobius"/>
    </source>
</evidence>
<comment type="caution">
    <text evidence="10">The sequence shown here is derived from an EMBL/GenBank/DDBJ whole genome shotgun (WGS) entry which is preliminary data.</text>
</comment>
<sequence>MELTDYLAIGEMLISIALIAIILLQVKGEGVGGLQSGSFVRTRRGLEKTLFQLTIVLVVIFLSVSAISVLAA</sequence>
<dbReference type="GO" id="GO:0009306">
    <property type="term" value="P:protein secretion"/>
    <property type="evidence" value="ECO:0007669"/>
    <property type="project" value="InterPro"/>
</dbReference>
<keyword evidence="8 9" id="KW-0472">Membrane</keyword>
<keyword evidence="4 9" id="KW-0812">Transmembrane</keyword>
<comment type="subcellular location">
    <subcellularLocation>
        <location evidence="1">Membrane</location>
        <topology evidence="1">Multi-pass membrane protein</topology>
    </subcellularLocation>
</comment>